<evidence type="ECO:0000256" key="1">
    <source>
        <dbReference type="SAM" id="MobiDB-lite"/>
    </source>
</evidence>
<protein>
    <submittedName>
        <fullName evidence="2">Uncharacterized protein</fullName>
    </submittedName>
</protein>
<name>A0A7Y9XSV3_9SPHN</name>
<feature type="compositionally biased region" description="Acidic residues" evidence="1">
    <location>
        <begin position="123"/>
        <end position="135"/>
    </location>
</feature>
<reference evidence="2 3" key="1">
    <citation type="submission" date="2020-07" db="EMBL/GenBank/DDBJ databases">
        <title>Genomic Encyclopedia of Type Strains, Phase IV (KMG-IV): sequencing the most valuable type-strain genomes for metagenomic binning, comparative biology and taxonomic classification.</title>
        <authorList>
            <person name="Goeker M."/>
        </authorList>
    </citation>
    <scope>NUCLEOTIDE SEQUENCE [LARGE SCALE GENOMIC DNA]</scope>
    <source>
        <strain evidence="2 3">DSM 29043</strain>
    </source>
</reference>
<feature type="region of interest" description="Disordered" evidence="1">
    <location>
        <begin position="107"/>
        <end position="135"/>
    </location>
</feature>
<accession>A0A7Y9XSV3</accession>
<dbReference type="Proteomes" id="UP000522081">
    <property type="component" value="Unassembled WGS sequence"/>
</dbReference>
<sequence>MSWGAAFANAWDSATETAREVAKAAARGVRNAVNRARDIAEAVVDTALSAAQRAAALAATVGRRLVGIGGKIVNLAIGAFSSLLAFGRNVIGRVIEACPFAGGGGGAGGGSGGGSGGGASGGGDDEDDTDDDEDDDINIVSVDWLNGGVEIVIGDCEQFVNLPQDAKWLADSGIPNIDRLGIQPRFLVKFDKPKSAGFQWRLIKVAGGSPDYTGAEEGRNSDFKATPTDWTSGSVSEGKMIMKDKAKLVAGGGYKFKIEAKDVKGKVVKSGVITTKRLFWYVELPMTGLTTVLSSTATMDAEFAKYHMVLKQMPDLGIPHQENIGNNADKATLEGNIASALNGSAATKAKAPYLVKIAYTDHLAVKNPNVRQRKQNVDVGPGKGTVTMDIVAASLLPPNNVERKNLWHSIVTGESWFVDAVYTPDDGSGAVSIDTGDITPTSNYAVDIDLENLPAGRGTVDLFVNVVDRMRAGLALSGNANICICTRAWWRTESDADQIGVAIHEMGHIVDQCTTGTGDEPDASATQYTGSGHAGSHCHKGCASGQADYGTSANVSASQCVMFGTSNGKTAFCGNCAPGMYKVDIGGGF</sequence>
<proteinExistence type="predicted"/>
<dbReference type="RefSeq" id="WP_179405859.1">
    <property type="nucleotide sequence ID" value="NZ_BMGF01000001.1"/>
</dbReference>
<gene>
    <name evidence="2" type="ORF">FHS75_000199</name>
</gene>
<feature type="compositionally biased region" description="Gly residues" evidence="1">
    <location>
        <begin position="107"/>
        <end position="122"/>
    </location>
</feature>
<evidence type="ECO:0000313" key="2">
    <source>
        <dbReference type="EMBL" id="NYH93894.1"/>
    </source>
</evidence>
<comment type="caution">
    <text evidence="2">The sequence shown here is derived from an EMBL/GenBank/DDBJ whole genome shotgun (WGS) entry which is preliminary data.</text>
</comment>
<evidence type="ECO:0000313" key="3">
    <source>
        <dbReference type="Proteomes" id="UP000522081"/>
    </source>
</evidence>
<organism evidence="2 3">
    <name type="scientific">Novosphingobium marinum</name>
    <dbReference type="NCBI Taxonomy" id="1514948"/>
    <lineage>
        <taxon>Bacteria</taxon>
        <taxon>Pseudomonadati</taxon>
        <taxon>Pseudomonadota</taxon>
        <taxon>Alphaproteobacteria</taxon>
        <taxon>Sphingomonadales</taxon>
        <taxon>Sphingomonadaceae</taxon>
        <taxon>Novosphingobium</taxon>
    </lineage>
</organism>
<dbReference type="AlphaFoldDB" id="A0A7Y9XSV3"/>
<keyword evidence="3" id="KW-1185">Reference proteome</keyword>
<dbReference type="EMBL" id="JACBZF010000001">
    <property type="protein sequence ID" value="NYH93894.1"/>
    <property type="molecule type" value="Genomic_DNA"/>
</dbReference>